<feature type="region of interest" description="Disordered" evidence="1">
    <location>
        <begin position="124"/>
        <end position="144"/>
    </location>
</feature>
<dbReference type="InterPro" id="IPR058925">
    <property type="entry name" value="zf-C2H2_AcuF"/>
</dbReference>
<feature type="region of interest" description="Disordered" evidence="1">
    <location>
        <begin position="544"/>
        <end position="603"/>
    </location>
</feature>
<dbReference type="EMBL" id="JAUKTV010000008">
    <property type="protein sequence ID" value="KAK0732477.1"/>
    <property type="molecule type" value="Genomic_DNA"/>
</dbReference>
<accession>A0AA40BDX7</accession>
<dbReference type="AlphaFoldDB" id="A0AA40BDX7"/>
<reference evidence="3" key="1">
    <citation type="submission" date="2023-06" db="EMBL/GenBank/DDBJ databases">
        <title>Genome-scale phylogeny and comparative genomics of the fungal order Sordariales.</title>
        <authorList>
            <consortium name="Lawrence Berkeley National Laboratory"/>
            <person name="Hensen N."/>
            <person name="Bonometti L."/>
            <person name="Westerberg I."/>
            <person name="Brannstrom I.O."/>
            <person name="Guillou S."/>
            <person name="Cros-Aarteil S."/>
            <person name="Calhoun S."/>
            <person name="Haridas S."/>
            <person name="Kuo A."/>
            <person name="Mondo S."/>
            <person name="Pangilinan J."/>
            <person name="Riley R."/>
            <person name="Labutti K."/>
            <person name="Andreopoulos B."/>
            <person name="Lipzen A."/>
            <person name="Chen C."/>
            <person name="Yanf M."/>
            <person name="Daum C."/>
            <person name="Ng V."/>
            <person name="Clum A."/>
            <person name="Steindorff A."/>
            <person name="Ohm R."/>
            <person name="Martin F."/>
            <person name="Silar P."/>
            <person name="Natvig D."/>
            <person name="Lalanne C."/>
            <person name="Gautier V."/>
            <person name="Ament-Velasquez S.L."/>
            <person name="Kruys A."/>
            <person name="Hutchinson M.I."/>
            <person name="Powell A.J."/>
            <person name="Barry K."/>
            <person name="Miller A.N."/>
            <person name="Grigoriev I.V."/>
            <person name="Debuchy R."/>
            <person name="Gladieux P."/>
            <person name="Thoren M.H."/>
            <person name="Johannesson H."/>
        </authorList>
    </citation>
    <scope>NUCLEOTIDE SEQUENCE</scope>
    <source>
        <strain evidence="3">CBS 540.89</strain>
    </source>
</reference>
<evidence type="ECO:0000256" key="1">
    <source>
        <dbReference type="SAM" id="MobiDB-lite"/>
    </source>
</evidence>
<name>A0AA40BDX7_9PEZI</name>
<dbReference type="PANTHER" id="PTHR35391:SF7">
    <property type="entry name" value="C2H2-TYPE DOMAIN-CONTAINING PROTEIN"/>
    <property type="match status" value="1"/>
</dbReference>
<feature type="domain" description="C2H2-type" evidence="2">
    <location>
        <begin position="396"/>
        <end position="424"/>
    </location>
</feature>
<proteinExistence type="predicted"/>
<dbReference type="Pfam" id="PF26082">
    <property type="entry name" value="zf-C2H2_AcuF"/>
    <property type="match status" value="1"/>
</dbReference>
<dbReference type="SMART" id="SM00355">
    <property type="entry name" value="ZnF_C2H2"/>
    <property type="match status" value="3"/>
</dbReference>
<dbReference type="PANTHER" id="PTHR35391">
    <property type="entry name" value="C2H2-TYPE DOMAIN-CONTAINING PROTEIN-RELATED"/>
    <property type="match status" value="1"/>
</dbReference>
<feature type="domain" description="C2H2-type" evidence="2">
    <location>
        <begin position="483"/>
        <end position="502"/>
    </location>
</feature>
<sequence length="603" mass="68026">MAESSIYDLHIDCMDAFRQLRESLKSFHWSSQVPQTALKLRAVEEELDRYQLWATNTGAASPRQEFSLDFRLQETELLRGQTIRLLQSLRRTIMRASSVATGPLQPTLSALAFPENSIDDTGLVEKFDSDSPWDTSDDADSSEGMEINRDASTQHEGVMGQGIINQIPQCVADVDQLLGTIKYTVICLYRLPLRRPAAVDRAKWVTDELGDVSLFQHFDILYVKDKFPNAQTALLERLGKLISRRRLLLKYRTTHAQKLRLVASSRTEPQVHRQPEPVESPPTHEAPARWKGKQPMNISSSLSTSDRLTTRTKASFLKRDEDIIDPRQLYAPSVASSRLSAASTYTTSQDLHFPPRPTDDEGEPLTHFECPYCGITQYITSSQAWESHVIRDLQPYVCTFDSCDSGDQLFSSRSDWFNHEIQLHRAIWSCKTCPPTASSSHPYLAFENETDFKEHMIHVHGSGTRMTTRMLEAFCQPLLVQDGICCLCGRHAEKLKNHLGRHLEQISLFALPRPEPTAALGMDSVIIGVANQGGSYDELLKGTAGSSWRTASDRESESYKDPLHTAHNPLFEGQSRPGRERKNPLTDLRLLYPERGDADAQVE</sequence>
<evidence type="ECO:0000313" key="3">
    <source>
        <dbReference type="EMBL" id="KAK0732477.1"/>
    </source>
</evidence>
<feature type="region of interest" description="Disordered" evidence="1">
    <location>
        <begin position="264"/>
        <end position="306"/>
    </location>
</feature>
<comment type="caution">
    <text evidence="3">The sequence shown here is derived from an EMBL/GenBank/DDBJ whole genome shotgun (WGS) entry which is preliminary data.</text>
</comment>
<evidence type="ECO:0000313" key="4">
    <source>
        <dbReference type="Proteomes" id="UP001172159"/>
    </source>
</evidence>
<feature type="compositionally biased region" description="Basic and acidic residues" evidence="1">
    <location>
        <begin position="592"/>
        <end position="603"/>
    </location>
</feature>
<evidence type="ECO:0000259" key="2">
    <source>
        <dbReference type="SMART" id="SM00355"/>
    </source>
</evidence>
<organism evidence="3 4">
    <name type="scientific">Apiosordaria backusii</name>
    <dbReference type="NCBI Taxonomy" id="314023"/>
    <lineage>
        <taxon>Eukaryota</taxon>
        <taxon>Fungi</taxon>
        <taxon>Dikarya</taxon>
        <taxon>Ascomycota</taxon>
        <taxon>Pezizomycotina</taxon>
        <taxon>Sordariomycetes</taxon>
        <taxon>Sordariomycetidae</taxon>
        <taxon>Sordariales</taxon>
        <taxon>Lasiosphaeriaceae</taxon>
        <taxon>Apiosordaria</taxon>
    </lineage>
</organism>
<dbReference type="InterPro" id="IPR013087">
    <property type="entry name" value="Znf_C2H2_type"/>
</dbReference>
<gene>
    <name evidence="3" type="ORF">B0T21DRAFT_196440</name>
</gene>
<feature type="compositionally biased region" description="Basic and acidic residues" evidence="1">
    <location>
        <begin position="551"/>
        <end position="564"/>
    </location>
</feature>
<protein>
    <recommendedName>
        <fullName evidence="2">C2H2-type domain-containing protein</fullName>
    </recommendedName>
</protein>
<keyword evidence="4" id="KW-1185">Reference proteome</keyword>
<dbReference type="Proteomes" id="UP001172159">
    <property type="component" value="Unassembled WGS sequence"/>
</dbReference>
<feature type="domain" description="C2H2-type" evidence="2">
    <location>
        <begin position="428"/>
        <end position="460"/>
    </location>
</feature>